<dbReference type="Proteomes" id="UP000250796">
    <property type="component" value="Chromosome MESINF"/>
</dbReference>
<dbReference type="Gene3D" id="3.30.70.270">
    <property type="match status" value="1"/>
</dbReference>
<dbReference type="GO" id="GO:0052621">
    <property type="term" value="F:diguanylate cyclase activity"/>
    <property type="evidence" value="ECO:0007669"/>
    <property type="project" value="TreeGrafter"/>
</dbReference>
<keyword evidence="1" id="KW-0472">Membrane</keyword>
<dbReference type="Pfam" id="PF00990">
    <property type="entry name" value="GGDEF"/>
    <property type="match status" value="1"/>
</dbReference>
<dbReference type="PROSITE" id="PS50887">
    <property type="entry name" value="GGDEF"/>
    <property type="match status" value="1"/>
</dbReference>
<dbReference type="PANTHER" id="PTHR45138:SF9">
    <property type="entry name" value="DIGUANYLATE CYCLASE DGCM-RELATED"/>
    <property type="match status" value="1"/>
</dbReference>
<evidence type="ECO:0000256" key="1">
    <source>
        <dbReference type="SAM" id="Phobius"/>
    </source>
</evidence>
<dbReference type="InterPro" id="IPR043128">
    <property type="entry name" value="Rev_trsase/Diguanyl_cyclase"/>
</dbReference>
<organism evidence="3 4">
    <name type="scientific">Mesotoga infera</name>
    <dbReference type="NCBI Taxonomy" id="1236046"/>
    <lineage>
        <taxon>Bacteria</taxon>
        <taxon>Thermotogati</taxon>
        <taxon>Thermotogota</taxon>
        <taxon>Thermotogae</taxon>
        <taxon>Kosmotogales</taxon>
        <taxon>Kosmotogaceae</taxon>
        <taxon>Mesotoga</taxon>
    </lineage>
</organism>
<keyword evidence="1" id="KW-0812">Transmembrane</keyword>
<dbReference type="InterPro" id="IPR050469">
    <property type="entry name" value="Diguanylate_Cyclase"/>
</dbReference>
<evidence type="ECO:0000259" key="2">
    <source>
        <dbReference type="PROSITE" id="PS50887"/>
    </source>
</evidence>
<dbReference type="FunFam" id="3.30.70.270:FF:000001">
    <property type="entry name" value="Diguanylate cyclase domain protein"/>
    <property type="match status" value="1"/>
</dbReference>
<dbReference type="SUPFAM" id="SSF55073">
    <property type="entry name" value="Nucleotide cyclase"/>
    <property type="match status" value="1"/>
</dbReference>
<reference evidence="3 4" key="1">
    <citation type="submission" date="2017-01" db="EMBL/GenBank/DDBJ databases">
        <authorList>
            <person name="Erauso G."/>
        </authorList>
    </citation>
    <scope>NUCLEOTIDE SEQUENCE [LARGE SCALE GENOMIC DNA]</scope>
    <source>
        <strain evidence="3">MESINF1</strain>
    </source>
</reference>
<proteinExistence type="predicted"/>
<keyword evidence="4" id="KW-1185">Reference proteome</keyword>
<dbReference type="KEGG" id="minf:MESINF_0020"/>
<feature type="transmembrane region" description="Helical" evidence="1">
    <location>
        <begin position="31"/>
        <end position="50"/>
    </location>
</feature>
<dbReference type="InterPro" id="IPR000160">
    <property type="entry name" value="GGDEF_dom"/>
</dbReference>
<dbReference type="PANTHER" id="PTHR45138">
    <property type="entry name" value="REGULATORY COMPONENTS OF SENSORY TRANSDUCTION SYSTEM"/>
    <property type="match status" value="1"/>
</dbReference>
<dbReference type="RefSeq" id="WP_169697938.1">
    <property type="nucleotide sequence ID" value="NZ_LS974202.1"/>
</dbReference>
<dbReference type="SMART" id="SM00267">
    <property type="entry name" value="GGDEF"/>
    <property type="match status" value="1"/>
</dbReference>
<keyword evidence="1" id="KW-1133">Transmembrane helix</keyword>
<sequence>MGASTRTPDEKEKTMVNLCAKNFKIRLFQTWFFFFFLISIFLSLSGYFLYDSIRNLIVNELGNNAVNVAFTAAKFIEQDIEPFIALAKVEDYDRQEYDTDYYNRMQTLFRELKKKTGATFVFAEKKLSDLKIAYLIDGEDPSSELFSPIGTADNMGELELRVFKEGITGATDIVNWEFWGKFVTGYAPIVNRSMGEVVGVVGVDFSFDYIENLLSKIRRLIIFPFLLILLLGTYILSRLAIDRSTALNIDYLTGLHNKRYHDVRLSSLIRKQRFYGRPLSLMIIDVDSFKEINDEFGHDVGDETLKMVARKIKLYTRNTDICSRVGGDEFAIILPETDLERARLIGERIVDRFRSDLSATKKDCDPEITLSIGVAQWREGMSARELNQLADVAMYRAKSKGRNGVYVHQQH</sequence>
<gene>
    <name evidence="3" type="ORF">MESINF_0020</name>
</gene>
<name>A0A7Z7LCN7_9BACT</name>
<dbReference type="EMBL" id="LS974202">
    <property type="protein sequence ID" value="SSC11469.1"/>
    <property type="molecule type" value="Genomic_DNA"/>
</dbReference>
<feature type="transmembrane region" description="Helical" evidence="1">
    <location>
        <begin position="220"/>
        <end position="241"/>
    </location>
</feature>
<dbReference type="NCBIfam" id="TIGR00254">
    <property type="entry name" value="GGDEF"/>
    <property type="match status" value="1"/>
</dbReference>
<feature type="domain" description="GGDEF" evidence="2">
    <location>
        <begin position="277"/>
        <end position="410"/>
    </location>
</feature>
<evidence type="ECO:0000313" key="3">
    <source>
        <dbReference type="EMBL" id="SSC11469.1"/>
    </source>
</evidence>
<dbReference type="InterPro" id="IPR029787">
    <property type="entry name" value="Nucleotide_cyclase"/>
</dbReference>
<dbReference type="CDD" id="cd01949">
    <property type="entry name" value="GGDEF"/>
    <property type="match status" value="1"/>
</dbReference>
<protein>
    <submittedName>
        <fullName evidence="3">Putative Diguanylate cyclase (GGDEF) domain-containing protein</fullName>
    </submittedName>
</protein>
<dbReference type="AlphaFoldDB" id="A0A7Z7LCN7"/>
<evidence type="ECO:0000313" key="4">
    <source>
        <dbReference type="Proteomes" id="UP000250796"/>
    </source>
</evidence>
<accession>A0A7Z7LCN7</accession>